<dbReference type="AlphaFoldDB" id="A0A699JTC1"/>
<accession>A0A699JTC1</accession>
<evidence type="ECO:0000256" key="1">
    <source>
        <dbReference type="SAM" id="MobiDB-lite"/>
    </source>
</evidence>
<reference evidence="2" key="1">
    <citation type="journal article" date="2019" name="Sci. Rep.">
        <title>Draft genome of Tanacetum cinerariifolium, the natural source of mosquito coil.</title>
        <authorList>
            <person name="Yamashiro T."/>
            <person name="Shiraishi A."/>
            <person name="Satake H."/>
            <person name="Nakayama K."/>
        </authorList>
    </citation>
    <scope>NUCLEOTIDE SEQUENCE</scope>
</reference>
<protein>
    <submittedName>
        <fullName evidence="2">Uncharacterized protein</fullName>
    </submittedName>
</protein>
<feature type="region of interest" description="Disordered" evidence="1">
    <location>
        <begin position="192"/>
        <end position="212"/>
    </location>
</feature>
<evidence type="ECO:0000313" key="2">
    <source>
        <dbReference type="EMBL" id="GFA53463.1"/>
    </source>
</evidence>
<organism evidence="2">
    <name type="scientific">Tanacetum cinerariifolium</name>
    <name type="common">Dalmatian daisy</name>
    <name type="synonym">Chrysanthemum cinerariifolium</name>
    <dbReference type="NCBI Taxonomy" id="118510"/>
    <lineage>
        <taxon>Eukaryota</taxon>
        <taxon>Viridiplantae</taxon>
        <taxon>Streptophyta</taxon>
        <taxon>Embryophyta</taxon>
        <taxon>Tracheophyta</taxon>
        <taxon>Spermatophyta</taxon>
        <taxon>Magnoliopsida</taxon>
        <taxon>eudicotyledons</taxon>
        <taxon>Gunneridae</taxon>
        <taxon>Pentapetalae</taxon>
        <taxon>asterids</taxon>
        <taxon>campanulids</taxon>
        <taxon>Asterales</taxon>
        <taxon>Asteraceae</taxon>
        <taxon>Asteroideae</taxon>
        <taxon>Anthemideae</taxon>
        <taxon>Anthemidinae</taxon>
        <taxon>Tanacetum</taxon>
    </lineage>
</organism>
<comment type="caution">
    <text evidence="2">The sequence shown here is derived from an EMBL/GenBank/DDBJ whole genome shotgun (WGS) entry which is preliminary data.</text>
</comment>
<sequence length="212" mass="24275">PLDGIFCHQCTCESCGKGAHYGYNCPSKVSIIPSPEPFNNQTIDEHPQTLPSFDSTCYSGNESPFTCDSTPNIVDYSSNIFNPPPQPPKYSYEFCGNDAYYGYDCPPQVPFTYDSEPFYNQDFNFPQNSQNFNNNIFVGPRMRLFNNSCYNFISFGFDQFLPQQLLVINQTPLEESMKNLRIAFQDRSENIQQKNKEEEKQTAVEQAAKAQY</sequence>
<name>A0A699JTC1_TANCI</name>
<feature type="compositionally biased region" description="Basic and acidic residues" evidence="1">
    <location>
        <begin position="192"/>
        <end position="202"/>
    </location>
</feature>
<proteinExistence type="predicted"/>
<gene>
    <name evidence="2" type="ORF">Tci_625435</name>
</gene>
<dbReference type="EMBL" id="BKCJ010441014">
    <property type="protein sequence ID" value="GFA53463.1"/>
    <property type="molecule type" value="Genomic_DNA"/>
</dbReference>
<feature type="non-terminal residue" evidence="2">
    <location>
        <position position="1"/>
    </location>
</feature>